<reference evidence="2 3" key="1">
    <citation type="journal article" date="2021" name="Angew. Chem. Int. Ed. Engl.">
        <title>A novel family of nonribosomal peptides modulate collective behavior in Pseudovibrio bacteria isolated from marine sponges.</title>
        <authorList>
            <person name="Ioca L.P."/>
            <person name="Dai Y."/>
            <person name="Kunakom S."/>
            <person name="Diaz-Espinosa J."/>
            <person name="Krunic A."/>
            <person name="Crnkovic C.M."/>
            <person name="Orjala J."/>
            <person name="Sanchez L.M."/>
            <person name="Ferreira A.G."/>
            <person name="Berlinck R.G.S."/>
            <person name="Eustaquio A.S."/>
        </authorList>
    </citation>
    <scope>NUCLEOTIDE SEQUENCE [LARGE SCALE GENOMIC DNA]</scope>
    <source>
        <strain evidence="2 3">Ab134</strain>
    </source>
</reference>
<keyword evidence="1" id="KW-0732">Signal</keyword>
<name>A0ABX8AQK7_9HYPH</name>
<proteinExistence type="predicted"/>
<dbReference type="Proteomes" id="UP000680706">
    <property type="component" value="Chromosome"/>
</dbReference>
<sequence length="285" mass="30873">MSFTRSAKVVFAVTAIAAILGVQTASANRAVLVDEDLCDDEMPLTPVTLSWLTDPAYGHAFNSIYVLSKENGIVPITKSAPDFKTVTDLFVLGHGDCGEILGMKSTKFATLMQGAFGENEPDNIILGACESGKLNSNSPAESLTLAFPKTTIKAFSTGVGILGNGSRSPKYWSFGQPFFWRTETVMKRIKLLVGNISKKWLADEEGATQKSCGDQLKEAMRNQGEDSFDRFANLTLEKFSNEHAEAGDYDISELYSYRVRHGLTACRGGLPLSSSDEPCGTALLE</sequence>
<feature type="chain" id="PRO_5047270681" description="DUF4347 domain-containing protein" evidence="1">
    <location>
        <begin position="28"/>
        <end position="285"/>
    </location>
</feature>
<protein>
    <recommendedName>
        <fullName evidence="4">DUF4347 domain-containing protein</fullName>
    </recommendedName>
</protein>
<accession>A0ABX8AQK7</accession>
<evidence type="ECO:0000313" key="2">
    <source>
        <dbReference type="EMBL" id="QUS57382.1"/>
    </source>
</evidence>
<evidence type="ECO:0000256" key="1">
    <source>
        <dbReference type="SAM" id="SignalP"/>
    </source>
</evidence>
<evidence type="ECO:0008006" key="4">
    <source>
        <dbReference type="Google" id="ProtNLM"/>
    </source>
</evidence>
<dbReference type="RefSeq" id="WP_075699011.1">
    <property type="nucleotide sequence ID" value="NZ_CP074126.1"/>
</dbReference>
<feature type="signal peptide" evidence="1">
    <location>
        <begin position="1"/>
        <end position="27"/>
    </location>
</feature>
<gene>
    <name evidence="2" type="ORF">KGB56_08315</name>
</gene>
<organism evidence="2 3">
    <name type="scientific">Pseudovibrio brasiliensis</name>
    <dbReference type="NCBI Taxonomy" id="1898042"/>
    <lineage>
        <taxon>Bacteria</taxon>
        <taxon>Pseudomonadati</taxon>
        <taxon>Pseudomonadota</taxon>
        <taxon>Alphaproteobacteria</taxon>
        <taxon>Hyphomicrobiales</taxon>
        <taxon>Stappiaceae</taxon>
        <taxon>Pseudovibrio</taxon>
    </lineage>
</organism>
<keyword evidence="3" id="KW-1185">Reference proteome</keyword>
<dbReference type="EMBL" id="CP074126">
    <property type="protein sequence ID" value="QUS57382.1"/>
    <property type="molecule type" value="Genomic_DNA"/>
</dbReference>
<evidence type="ECO:0000313" key="3">
    <source>
        <dbReference type="Proteomes" id="UP000680706"/>
    </source>
</evidence>